<comment type="function">
    <text evidence="11">Catalyzes the formation of phosphatidylethanolamine (PtdEtn) from phosphatidylserine (PtdSer).</text>
</comment>
<comment type="similarity">
    <text evidence="11">Belongs to the phosphatidylserine decarboxylase family. PSD-A subfamily.</text>
</comment>
<comment type="subcellular location">
    <subcellularLocation>
        <location evidence="11">Cell membrane</location>
        <topology evidence="11">Peripheral membrane protein</topology>
    </subcellularLocation>
</comment>
<feature type="site" description="Cleavage (non-hydrolytic); by autocatalysis" evidence="11">
    <location>
        <begin position="179"/>
        <end position="180"/>
    </location>
</feature>
<feature type="chain" id="PRO_5033194756" description="Phosphatidylserine decarboxylase beta chain" evidence="11">
    <location>
        <begin position="1"/>
        <end position="179"/>
    </location>
</feature>
<keyword evidence="1 11" id="KW-1003">Cell membrane</keyword>
<dbReference type="InterPro" id="IPR033175">
    <property type="entry name" value="PSD-A"/>
</dbReference>
<keyword evidence="5 11" id="KW-0472">Membrane</keyword>
<feature type="active site" description="Schiff-base intermediate with substrate; via pyruvic acid" evidence="11">
    <location>
        <position position="180"/>
    </location>
</feature>
<keyword evidence="10 11" id="KW-0670">Pyruvate</keyword>
<evidence type="ECO:0000256" key="9">
    <source>
        <dbReference type="ARBA" id="ARBA00023264"/>
    </source>
</evidence>
<dbReference type="Pfam" id="PF02666">
    <property type="entry name" value="PS_Dcarbxylase"/>
    <property type="match status" value="1"/>
</dbReference>
<dbReference type="GO" id="GO:0005886">
    <property type="term" value="C:plasma membrane"/>
    <property type="evidence" value="ECO:0007669"/>
    <property type="project" value="UniProtKB-SubCell"/>
</dbReference>
<dbReference type="NCBIfam" id="NF003685">
    <property type="entry name" value="PRK05305.2-5"/>
    <property type="match status" value="1"/>
</dbReference>
<dbReference type="UniPathway" id="UPA00558">
    <property type="reaction ID" value="UER00616"/>
</dbReference>
<gene>
    <name evidence="11" type="primary">psd</name>
    <name evidence="13" type="ORF">HF878_03075</name>
</gene>
<evidence type="ECO:0000313" key="13">
    <source>
        <dbReference type="EMBL" id="NMD98466.1"/>
    </source>
</evidence>
<feature type="transmembrane region" description="Helical" evidence="12">
    <location>
        <begin position="16"/>
        <end position="45"/>
    </location>
</feature>
<evidence type="ECO:0000256" key="2">
    <source>
        <dbReference type="ARBA" id="ARBA00022516"/>
    </source>
</evidence>
<dbReference type="PANTHER" id="PTHR35809:SF1">
    <property type="entry name" value="ARCHAETIDYLSERINE DECARBOXYLASE PROENZYME-RELATED"/>
    <property type="match status" value="1"/>
</dbReference>
<keyword evidence="12" id="KW-1133">Transmembrane helix</keyword>
<dbReference type="Proteomes" id="UP000543804">
    <property type="component" value="Unassembled WGS sequence"/>
</dbReference>
<comment type="subunit">
    <text evidence="11">Heterodimer of a large membrane-associated beta subunit and a small pyruvoyl-containing alpha subunit.</text>
</comment>
<dbReference type="PANTHER" id="PTHR35809">
    <property type="entry name" value="ARCHAETIDYLSERINE DECARBOXYLASE PROENZYME-RELATED"/>
    <property type="match status" value="1"/>
</dbReference>
<evidence type="ECO:0000256" key="7">
    <source>
        <dbReference type="ARBA" id="ARBA00023209"/>
    </source>
</evidence>
<keyword evidence="12" id="KW-0812">Transmembrane</keyword>
<comment type="cofactor">
    <cofactor evidence="11">
        <name>pyruvate</name>
        <dbReference type="ChEBI" id="CHEBI:15361"/>
    </cofactor>
    <text evidence="11">Binds 1 pyruvoyl group covalently per subunit.</text>
</comment>
<protein>
    <recommendedName>
        <fullName evidence="11">Phosphatidylserine decarboxylase proenzyme</fullName>
        <ecNumber evidence="11">4.1.1.65</ecNumber>
    </recommendedName>
    <component>
        <recommendedName>
            <fullName evidence="11">Phosphatidylserine decarboxylase alpha chain</fullName>
        </recommendedName>
    </component>
    <component>
        <recommendedName>
            <fullName evidence="11">Phosphatidylserine decarboxylase beta chain</fullName>
        </recommendedName>
    </component>
</protein>
<dbReference type="InterPro" id="IPR003817">
    <property type="entry name" value="PS_Dcarbxylase"/>
</dbReference>
<sequence>MVPIVREGYPFIGTCFLLAVLFGFGLHPYAAAVPAVLMLYFLYFFRNPSRQILRDETAILSPADGTVQEVAELAHDPDEFVAGPCRKVVIFMSVFNVHVNRSPIDGEIKLQKYFCGRFRPAYKDEVGFENEHHLIGIESSRLRITVKQIAGILARRIVSWVTLDDALRQGELYGMIRFGSCLEVVMPAEDVDVLVKPGQKVTGGKTILGRIRRK</sequence>
<keyword evidence="6 11" id="KW-0865">Zymogen</keyword>
<keyword evidence="9 11" id="KW-1208">Phospholipid metabolism</keyword>
<evidence type="ECO:0000256" key="4">
    <source>
        <dbReference type="ARBA" id="ARBA00023098"/>
    </source>
</evidence>
<comment type="caution">
    <text evidence="13">The sequence shown here is derived from an EMBL/GenBank/DDBJ whole genome shotgun (WGS) entry which is preliminary data.</text>
</comment>
<proteinExistence type="inferred from homology"/>
<dbReference type="GO" id="GO:0004609">
    <property type="term" value="F:phosphatidylserine decarboxylase activity"/>
    <property type="evidence" value="ECO:0007669"/>
    <property type="project" value="UniProtKB-UniRule"/>
</dbReference>
<dbReference type="EMBL" id="JABAFA010000005">
    <property type="protein sequence ID" value="NMD98466.1"/>
    <property type="molecule type" value="Genomic_DNA"/>
</dbReference>
<evidence type="ECO:0000256" key="5">
    <source>
        <dbReference type="ARBA" id="ARBA00023136"/>
    </source>
</evidence>
<evidence type="ECO:0000256" key="1">
    <source>
        <dbReference type="ARBA" id="ARBA00022475"/>
    </source>
</evidence>
<organism evidence="13 14">
    <name type="scientific">Selenomonas bovis</name>
    <dbReference type="NCBI Taxonomy" id="416586"/>
    <lineage>
        <taxon>Bacteria</taxon>
        <taxon>Bacillati</taxon>
        <taxon>Bacillota</taxon>
        <taxon>Negativicutes</taxon>
        <taxon>Selenomonadales</taxon>
        <taxon>Selenomonadaceae</taxon>
        <taxon>Selenomonas</taxon>
    </lineage>
</organism>
<dbReference type="AlphaFoldDB" id="A0A848B4P1"/>
<evidence type="ECO:0000256" key="12">
    <source>
        <dbReference type="SAM" id="Phobius"/>
    </source>
</evidence>
<evidence type="ECO:0000256" key="8">
    <source>
        <dbReference type="ARBA" id="ARBA00023239"/>
    </source>
</evidence>
<dbReference type="RefSeq" id="WP_170077164.1">
    <property type="nucleotide sequence ID" value="NZ_JABAFA010000005.1"/>
</dbReference>
<keyword evidence="3 11" id="KW-0210">Decarboxylase</keyword>
<name>A0A848B4P1_9FIRM</name>
<dbReference type="GO" id="GO:0006646">
    <property type="term" value="P:phosphatidylethanolamine biosynthetic process"/>
    <property type="evidence" value="ECO:0007669"/>
    <property type="project" value="UniProtKB-UniRule"/>
</dbReference>
<keyword evidence="14" id="KW-1185">Reference proteome</keyword>
<evidence type="ECO:0000256" key="11">
    <source>
        <dbReference type="HAMAP-Rule" id="MF_00664"/>
    </source>
</evidence>
<evidence type="ECO:0000256" key="6">
    <source>
        <dbReference type="ARBA" id="ARBA00023145"/>
    </source>
</evidence>
<feature type="chain" id="PRO_5033194757" description="Phosphatidylserine decarboxylase alpha chain" evidence="11">
    <location>
        <begin position="180"/>
        <end position="214"/>
    </location>
</feature>
<dbReference type="EC" id="4.1.1.65" evidence="11"/>
<keyword evidence="2 11" id="KW-0444">Lipid biosynthesis</keyword>
<evidence type="ECO:0000256" key="3">
    <source>
        <dbReference type="ARBA" id="ARBA00022793"/>
    </source>
</evidence>
<comment type="catalytic activity">
    <reaction evidence="11">
        <text>a 1,2-diacyl-sn-glycero-3-phospho-L-serine + H(+) = a 1,2-diacyl-sn-glycero-3-phosphoethanolamine + CO2</text>
        <dbReference type="Rhea" id="RHEA:20828"/>
        <dbReference type="ChEBI" id="CHEBI:15378"/>
        <dbReference type="ChEBI" id="CHEBI:16526"/>
        <dbReference type="ChEBI" id="CHEBI:57262"/>
        <dbReference type="ChEBI" id="CHEBI:64612"/>
        <dbReference type="EC" id="4.1.1.65"/>
    </reaction>
</comment>
<evidence type="ECO:0000313" key="14">
    <source>
        <dbReference type="Proteomes" id="UP000543804"/>
    </source>
</evidence>
<comment type="PTM">
    <text evidence="11">Is synthesized initially as an inactive proenzyme. Formation of the active enzyme involves a self-maturation process in which the active site pyruvoyl group is generated from an internal serine residue via an autocatalytic post-translational modification. Two non-identical subunits are generated from the proenzyme in this reaction, and the pyruvate is formed at the N-terminus of the alpha chain, which is derived from the carboxyl end of the proenzyme. The post-translation cleavage follows an unusual pathway, termed non-hydrolytic serinolysis, in which the side chain hydroxyl group of the serine supplies its oxygen atom to form the C-terminus of the beta chain, while the remainder of the serine residue undergoes an oxidative deamination to produce ammonia and the pyruvoyl prosthetic group on the alpha chain.</text>
</comment>
<dbReference type="HAMAP" id="MF_00664">
    <property type="entry name" value="PS_decarb_PSD_A"/>
    <property type="match status" value="1"/>
</dbReference>
<comment type="pathway">
    <text evidence="11">Phospholipid metabolism; phosphatidylethanolamine biosynthesis; phosphatidylethanolamine from CDP-diacylglycerol: step 2/2.</text>
</comment>
<feature type="modified residue" description="Pyruvic acid (Ser); by autocatalysis" evidence="11">
    <location>
        <position position="180"/>
    </location>
</feature>
<keyword evidence="7 11" id="KW-0594">Phospholipid biosynthesis</keyword>
<accession>A0A848B4P1</accession>
<evidence type="ECO:0000256" key="10">
    <source>
        <dbReference type="ARBA" id="ARBA00023317"/>
    </source>
</evidence>
<keyword evidence="4 11" id="KW-0443">Lipid metabolism</keyword>
<keyword evidence="8 11" id="KW-0456">Lyase</keyword>
<reference evidence="13 14" key="1">
    <citation type="submission" date="2020-04" db="EMBL/GenBank/DDBJ databases">
        <authorList>
            <person name="Hitch T.C.A."/>
            <person name="Wylensek D."/>
            <person name="Clavel T."/>
        </authorList>
    </citation>
    <scope>NUCLEOTIDE SEQUENCE [LARGE SCALE GENOMIC DNA]</scope>
    <source>
        <strain evidence="13 14">PG-130-P53-12</strain>
    </source>
</reference>